<gene>
    <name evidence="3" type="ORF">GCM10025863_02390</name>
</gene>
<sequence length="339" mass="36471">MIQTLVAILMWVLVASLLILRRGRPDRSITYASVTIAIAMTLNVDAIYLAVDPFLGGTNITTLLSDALLMIGLFFLGRAAMKAGEYRPRLVRAAVGRPALILALVTTTVLFFFIDRGASTATFMLDLGDQPVTAAYSMIGFTYCGIVLAAMFALAARQLRVGTGIQRIPALLLLLGSACGVGLAVVVLVMDVAHVAGQLELMRTFGEAYGPLSLLTFLFLCAGFAGQPVVRSLRERTRRAQIAQITGELEPLWQRATSVRPGLSSTDALGASLDDPEGRLHREVVEIRDAMIDPRVTFEVTPAEETLLERAEAQLLGLDSGVARTGLRADRGDSSREHA</sequence>
<feature type="transmembrane region" description="Helical" evidence="1">
    <location>
        <begin position="29"/>
        <end position="51"/>
    </location>
</feature>
<name>A0ABN6WYN4_9MICO</name>
<feature type="transmembrane region" description="Helical" evidence="1">
    <location>
        <begin position="93"/>
        <end position="114"/>
    </location>
</feature>
<feature type="transmembrane region" description="Helical" evidence="1">
    <location>
        <begin position="168"/>
        <end position="189"/>
    </location>
</feature>
<keyword evidence="4" id="KW-1185">Reference proteome</keyword>
<dbReference type="RefSeq" id="WP_286301445.1">
    <property type="nucleotide sequence ID" value="NZ_AP027728.1"/>
</dbReference>
<accession>A0ABN6WYN4</accession>
<evidence type="ECO:0000313" key="3">
    <source>
        <dbReference type="EMBL" id="BDZ37625.1"/>
    </source>
</evidence>
<reference evidence="4" key="1">
    <citation type="journal article" date="2019" name="Int. J. Syst. Evol. Microbiol.">
        <title>The Global Catalogue of Microorganisms (GCM) 10K type strain sequencing project: providing services to taxonomists for standard genome sequencing and annotation.</title>
        <authorList>
            <consortium name="The Broad Institute Genomics Platform"/>
            <consortium name="The Broad Institute Genome Sequencing Center for Infectious Disease"/>
            <person name="Wu L."/>
            <person name="Ma J."/>
        </authorList>
    </citation>
    <scope>NUCLEOTIDE SEQUENCE [LARGE SCALE GENOMIC DNA]</scope>
    <source>
        <strain evidence="4">NBRC 106310</strain>
    </source>
</reference>
<organism evidence="3 4">
    <name type="scientific">Microbacterium suwonense</name>
    <dbReference type="NCBI Taxonomy" id="683047"/>
    <lineage>
        <taxon>Bacteria</taxon>
        <taxon>Bacillati</taxon>
        <taxon>Actinomycetota</taxon>
        <taxon>Actinomycetes</taxon>
        <taxon>Micrococcales</taxon>
        <taxon>Microbacteriaceae</taxon>
        <taxon>Microbacterium</taxon>
    </lineage>
</organism>
<feature type="transmembrane region" description="Helical" evidence="1">
    <location>
        <begin position="134"/>
        <end position="156"/>
    </location>
</feature>
<keyword evidence="1" id="KW-1133">Transmembrane helix</keyword>
<dbReference type="Proteomes" id="UP001321543">
    <property type="component" value="Chromosome"/>
</dbReference>
<evidence type="ECO:0000259" key="2">
    <source>
        <dbReference type="Pfam" id="PF20182"/>
    </source>
</evidence>
<dbReference type="Pfam" id="PF20182">
    <property type="entry name" value="DUF6545"/>
    <property type="match status" value="1"/>
</dbReference>
<evidence type="ECO:0000256" key="1">
    <source>
        <dbReference type="SAM" id="Phobius"/>
    </source>
</evidence>
<keyword evidence="1" id="KW-0472">Membrane</keyword>
<feature type="transmembrane region" description="Helical" evidence="1">
    <location>
        <begin position="209"/>
        <end position="230"/>
    </location>
</feature>
<proteinExistence type="predicted"/>
<evidence type="ECO:0000313" key="4">
    <source>
        <dbReference type="Proteomes" id="UP001321543"/>
    </source>
</evidence>
<protein>
    <recommendedName>
        <fullName evidence="2">DUF6545 domain-containing protein</fullName>
    </recommendedName>
</protein>
<feature type="domain" description="DUF6545" evidence="2">
    <location>
        <begin position="248"/>
        <end position="312"/>
    </location>
</feature>
<dbReference type="InterPro" id="IPR046675">
    <property type="entry name" value="DUF6545"/>
</dbReference>
<feature type="transmembrane region" description="Helical" evidence="1">
    <location>
        <begin position="6"/>
        <end position="22"/>
    </location>
</feature>
<keyword evidence="1" id="KW-0812">Transmembrane</keyword>
<feature type="transmembrane region" description="Helical" evidence="1">
    <location>
        <begin position="63"/>
        <end position="81"/>
    </location>
</feature>
<dbReference type="EMBL" id="AP027728">
    <property type="protein sequence ID" value="BDZ37625.1"/>
    <property type="molecule type" value="Genomic_DNA"/>
</dbReference>